<evidence type="ECO:0000313" key="3">
    <source>
        <dbReference type="Proteomes" id="UP000326268"/>
    </source>
</evidence>
<dbReference type="EMBL" id="ML737578">
    <property type="protein sequence ID" value="KAE8368999.1"/>
    <property type="molecule type" value="Genomic_DNA"/>
</dbReference>
<comment type="cofactor">
    <cofactor evidence="1">
        <name>Mg(2+)</name>
        <dbReference type="ChEBI" id="CHEBI:18420"/>
    </cofactor>
</comment>
<dbReference type="OrthoDB" id="1476984at2759"/>
<dbReference type="SUPFAM" id="SSF89562">
    <property type="entry name" value="RraA-like"/>
    <property type="match status" value="1"/>
</dbReference>
<protein>
    <submittedName>
        <fullName evidence="2">Ribonuclease E inhibitor RraA/Dimethylmenaquinone methyltransferase</fullName>
    </submittedName>
</protein>
<gene>
    <name evidence="2" type="ORF">BDV27DRAFT_166589</name>
</gene>
<accession>A0A5N7AJ12</accession>
<dbReference type="AlphaFoldDB" id="A0A5N7AJ12"/>
<organism evidence="2 3">
    <name type="scientific">Aspergillus caelatus</name>
    <dbReference type="NCBI Taxonomy" id="61420"/>
    <lineage>
        <taxon>Eukaryota</taxon>
        <taxon>Fungi</taxon>
        <taxon>Dikarya</taxon>
        <taxon>Ascomycota</taxon>
        <taxon>Pezizomycotina</taxon>
        <taxon>Eurotiomycetes</taxon>
        <taxon>Eurotiomycetidae</taxon>
        <taxon>Eurotiales</taxon>
        <taxon>Aspergillaceae</taxon>
        <taxon>Aspergillus</taxon>
        <taxon>Aspergillus subgen. Circumdati</taxon>
    </lineage>
</organism>
<dbReference type="Pfam" id="PF03737">
    <property type="entry name" value="RraA-like"/>
    <property type="match status" value="1"/>
</dbReference>
<feature type="binding site" evidence="1">
    <location>
        <position position="119"/>
    </location>
    <ligand>
        <name>substrate</name>
    </ligand>
</feature>
<evidence type="ECO:0000256" key="1">
    <source>
        <dbReference type="PIRSR" id="PIRSR605493-1"/>
    </source>
</evidence>
<dbReference type="InterPro" id="IPR036704">
    <property type="entry name" value="RraA/RraA-like_sf"/>
</dbReference>
<evidence type="ECO:0000313" key="2">
    <source>
        <dbReference type="EMBL" id="KAE8368999.1"/>
    </source>
</evidence>
<reference evidence="2 3" key="1">
    <citation type="submission" date="2019-04" db="EMBL/GenBank/DDBJ databases">
        <title>Friends and foes A comparative genomics studyof 23 Aspergillus species from section Flavi.</title>
        <authorList>
            <consortium name="DOE Joint Genome Institute"/>
            <person name="Kjaerbolling I."/>
            <person name="Vesth T."/>
            <person name="Frisvad J.C."/>
            <person name="Nybo J.L."/>
            <person name="Theobald S."/>
            <person name="Kildgaard S."/>
            <person name="Isbrandt T."/>
            <person name="Kuo A."/>
            <person name="Sato A."/>
            <person name="Lyhne E.K."/>
            <person name="Kogle M.E."/>
            <person name="Wiebenga A."/>
            <person name="Kun R.S."/>
            <person name="Lubbers R.J."/>
            <person name="Makela M.R."/>
            <person name="Barry K."/>
            <person name="Chovatia M."/>
            <person name="Clum A."/>
            <person name="Daum C."/>
            <person name="Haridas S."/>
            <person name="He G."/>
            <person name="LaButti K."/>
            <person name="Lipzen A."/>
            <person name="Mondo S."/>
            <person name="Riley R."/>
            <person name="Salamov A."/>
            <person name="Simmons B.A."/>
            <person name="Magnuson J.K."/>
            <person name="Henrissat B."/>
            <person name="Mortensen U.H."/>
            <person name="Larsen T.O."/>
            <person name="Devries R.P."/>
            <person name="Grigoriev I.V."/>
            <person name="Machida M."/>
            <person name="Baker S.E."/>
            <person name="Andersen M.R."/>
        </authorList>
    </citation>
    <scope>NUCLEOTIDE SEQUENCE [LARGE SCALE GENOMIC DNA]</scope>
    <source>
        <strain evidence="2 3">CBS 763.97</strain>
    </source>
</reference>
<keyword evidence="3" id="KW-1185">Reference proteome</keyword>
<dbReference type="Gene3D" id="3.50.30.40">
    <property type="entry name" value="Ribonuclease E inhibitor RraA/RraA-like"/>
    <property type="match status" value="1"/>
</dbReference>
<dbReference type="GO" id="GO:0008948">
    <property type="term" value="F:oxaloacetate decarboxylase activity"/>
    <property type="evidence" value="ECO:0007669"/>
    <property type="project" value="TreeGrafter"/>
</dbReference>
<dbReference type="PANTHER" id="PTHR33254:SF28">
    <property type="entry name" value="4-HYDROXY-4-METHYL-2-OXOGLUTARATE ALDOLASE"/>
    <property type="match status" value="1"/>
</dbReference>
<keyword evidence="1" id="KW-0460">Magnesium</keyword>
<dbReference type="GeneID" id="43658676"/>
<dbReference type="GO" id="GO:0046872">
    <property type="term" value="F:metal ion binding"/>
    <property type="evidence" value="ECO:0007669"/>
    <property type="project" value="UniProtKB-KW"/>
</dbReference>
<keyword evidence="1" id="KW-0479">Metal-binding</keyword>
<feature type="binding site" evidence="1">
    <location>
        <position position="120"/>
    </location>
    <ligand>
        <name>Mg(2+)</name>
        <dbReference type="ChEBI" id="CHEBI:18420"/>
    </ligand>
</feature>
<proteinExistence type="predicted"/>
<dbReference type="InterPro" id="IPR005493">
    <property type="entry name" value="RraA/RraA-like"/>
</dbReference>
<dbReference type="GO" id="GO:0047443">
    <property type="term" value="F:4-hydroxy-4-methyl-2-oxoglutarate aldolase activity"/>
    <property type="evidence" value="ECO:0007669"/>
    <property type="project" value="TreeGrafter"/>
</dbReference>
<dbReference type="Proteomes" id="UP000326268">
    <property type="component" value="Unassembled WGS sequence"/>
</dbReference>
<sequence length="223" mass="23890">MSSDSISIIEHLQQWGACDISSMQAFCSLCVADGLSKLNYPNGGFLEGLVMQLPQFQAGQAKIVGQAFAVKFVPKSDISAPKLQGNSPLPHVNAVYGGLKTLRAQKLKAAGVVIDGRVRDLGEHQALNFPLFARSVGTTAGGEVCRPSEVNVPVRLNSSDQDAWIYAGDYIIAVMNGVVRLPHELAEQVLDIIPAIAEADAKCAEAIKDGMSVHQAFKEFRGR</sequence>
<dbReference type="RefSeq" id="XP_031932080.1">
    <property type="nucleotide sequence ID" value="XM_032074230.1"/>
</dbReference>
<dbReference type="PANTHER" id="PTHR33254">
    <property type="entry name" value="4-HYDROXY-4-METHYL-2-OXOGLUTARATE ALDOLASE 3-RELATED"/>
    <property type="match status" value="1"/>
</dbReference>
<dbReference type="CDD" id="cd16841">
    <property type="entry name" value="RraA_family"/>
    <property type="match status" value="1"/>
</dbReference>
<name>A0A5N7AJ12_9EURO</name>